<dbReference type="SUPFAM" id="SSF53448">
    <property type="entry name" value="Nucleotide-diphospho-sugar transferases"/>
    <property type="match status" value="1"/>
</dbReference>
<sequence>MQIAFFTTPKPFHGHAGVIQRNALRSWARLDPRPEIILLGDDAGTAEMAFELGAEHLLDIPRTDEGMPQLDGLFRLAEQHTSARYLNFINADVILTHHFWPAARAARRAHNRLLMVGRRYDVRIDDDLSFDDGWDDRLIERAHSENRLGGPQFIDYFLYRRGIWGRIPPFSVARYSWDNWMVFRARQQRVPVIDATAALPTVHQNHEPAEVNRRRQGVRLSPGARRNLELAGGKECLYTIWDSTHVLNVDLSVSQRRNSGLGGGIWTYRRSTRLAG</sequence>
<dbReference type="PANTHER" id="PTHR47483">
    <property type="entry name" value="BETA-ARABINOFURANOSYLTRANSFERASE RAY1"/>
    <property type="match status" value="1"/>
</dbReference>
<dbReference type="InterPro" id="IPR029044">
    <property type="entry name" value="Nucleotide-diphossugar_trans"/>
</dbReference>
<protein>
    <submittedName>
        <fullName evidence="1">Uncharacterized protein</fullName>
    </submittedName>
</protein>
<dbReference type="Proteomes" id="UP000320386">
    <property type="component" value="Chromosome"/>
</dbReference>
<organism evidence="1 2">
    <name type="scientific">Mucisphaera calidilacus</name>
    <dbReference type="NCBI Taxonomy" id="2527982"/>
    <lineage>
        <taxon>Bacteria</taxon>
        <taxon>Pseudomonadati</taxon>
        <taxon>Planctomycetota</taxon>
        <taxon>Phycisphaerae</taxon>
        <taxon>Phycisphaerales</taxon>
        <taxon>Phycisphaeraceae</taxon>
        <taxon>Mucisphaera</taxon>
    </lineage>
</organism>
<proteinExistence type="predicted"/>
<dbReference type="EMBL" id="CP036280">
    <property type="protein sequence ID" value="QDU70794.1"/>
    <property type="molecule type" value="Genomic_DNA"/>
</dbReference>
<keyword evidence="2" id="KW-1185">Reference proteome</keyword>
<dbReference type="InterPro" id="IPR044575">
    <property type="entry name" value="RAY1-like"/>
</dbReference>
<dbReference type="OrthoDB" id="240268at2"/>
<evidence type="ECO:0000313" key="2">
    <source>
        <dbReference type="Proteomes" id="UP000320386"/>
    </source>
</evidence>
<dbReference type="KEGG" id="mcad:Pan265_06310"/>
<dbReference type="RefSeq" id="WP_145444942.1">
    <property type="nucleotide sequence ID" value="NZ_CP036280.1"/>
</dbReference>
<evidence type="ECO:0000313" key="1">
    <source>
        <dbReference type="EMBL" id="QDU70794.1"/>
    </source>
</evidence>
<gene>
    <name evidence="1" type="ORF">Pan265_06310</name>
</gene>
<name>A0A518BV30_9BACT</name>
<dbReference type="GO" id="GO:0016757">
    <property type="term" value="F:glycosyltransferase activity"/>
    <property type="evidence" value="ECO:0007669"/>
    <property type="project" value="InterPro"/>
</dbReference>
<reference evidence="1 2" key="1">
    <citation type="submission" date="2019-02" db="EMBL/GenBank/DDBJ databases">
        <title>Deep-cultivation of Planctomycetes and their phenomic and genomic characterization uncovers novel biology.</title>
        <authorList>
            <person name="Wiegand S."/>
            <person name="Jogler M."/>
            <person name="Boedeker C."/>
            <person name="Pinto D."/>
            <person name="Vollmers J."/>
            <person name="Rivas-Marin E."/>
            <person name="Kohn T."/>
            <person name="Peeters S.H."/>
            <person name="Heuer A."/>
            <person name="Rast P."/>
            <person name="Oberbeckmann S."/>
            <person name="Bunk B."/>
            <person name="Jeske O."/>
            <person name="Meyerdierks A."/>
            <person name="Storesund J.E."/>
            <person name="Kallscheuer N."/>
            <person name="Luecker S."/>
            <person name="Lage O.M."/>
            <person name="Pohl T."/>
            <person name="Merkel B.J."/>
            <person name="Hornburger P."/>
            <person name="Mueller R.-W."/>
            <person name="Bruemmer F."/>
            <person name="Labrenz M."/>
            <person name="Spormann A.M."/>
            <person name="Op den Camp H."/>
            <person name="Overmann J."/>
            <person name="Amann R."/>
            <person name="Jetten M.S.M."/>
            <person name="Mascher T."/>
            <person name="Medema M.H."/>
            <person name="Devos D.P."/>
            <person name="Kaster A.-K."/>
            <person name="Ovreas L."/>
            <person name="Rohde M."/>
            <person name="Galperin M.Y."/>
            <person name="Jogler C."/>
        </authorList>
    </citation>
    <scope>NUCLEOTIDE SEQUENCE [LARGE SCALE GENOMIC DNA]</scope>
    <source>
        <strain evidence="1 2">Pan265</strain>
    </source>
</reference>
<dbReference type="PANTHER" id="PTHR47483:SF1">
    <property type="entry name" value="BETA-ARABINOFURANOSYLTRANSFERASE RAY1"/>
    <property type="match status" value="1"/>
</dbReference>
<dbReference type="AlphaFoldDB" id="A0A518BV30"/>
<accession>A0A518BV30</accession>